<dbReference type="InterPro" id="IPR005311">
    <property type="entry name" value="PBP_dimer"/>
</dbReference>
<evidence type="ECO:0000256" key="14">
    <source>
        <dbReference type="SAM" id="Phobius"/>
    </source>
</evidence>
<dbReference type="Gene3D" id="3.30.1390.30">
    <property type="entry name" value="Penicillin-binding protein 2a, domain 3"/>
    <property type="match status" value="1"/>
</dbReference>
<name>A0A1Q6R9T7_9FIRM</name>
<organism evidence="17 18">
    <name type="scientific">Phascolarctobacterium succinatutens</name>
    <dbReference type="NCBI Taxonomy" id="626940"/>
    <lineage>
        <taxon>Bacteria</taxon>
        <taxon>Bacillati</taxon>
        <taxon>Bacillota</taxon>
        <taxon>Negativicutes</taxon>
        <taxon>Acidaminococcales</taxon>
        <taxon>Acidaminococcaceae</taxon>
        <taxon>Phascolarctobacterium</taxon>
    </lineage>
</organism>
<dbReference type="InterPro" id="IPR050515">
    <property type="entry name" value="Beta-lactam/transpept"/>
</dbReference>
<comment type="subcellular location">
    <subcellularLocation>
        <location evidence="2">Cell membrane</location>
    </subcellularLocation>
    <subcellularLocation>
        <location evidence="1">Membrane</location>
        <topology evidence="1">Single-pass membrane protein</topology>
    </subcellularLocation>
</comment>
<keyword evidence="4" id="KW-1003">Cell membrane</keyword>
<dbReference type="GO" id="GO:0006508">
    <property type="term" value="P:proteolysis"/>
    <property type="evidence" value="ECO:0007669"/>
    <property type="project" value="UniProtKB-KW"/>
</dbReference>
<dbReference type="RefSeq" id="WP_303679307.1">
    <property type="nucleotide sequence ID" value="NZ_MNTG01000002.1"/>
</dbReference>
<keyword evidence="7 14" id="KW-0812">Transmembrane</keyword>
<dbReference type="NCBIfam" id="TIGR03423">
    <property type="entry name" value="pbp2_mrdA"/>
    <property type="match status" value="1"/>
</dbReference>
<evidence type="ECO:0000256" key="12">
    <source>
        <dbReference type="ARBA" id="ARBA00023136"/>
    </source>
</evidence>
<dbReference type="GO" id="GO:0009002">
    <property type="term" value="F:serine-type D-Ala-D-Ala carboxypeptidase activity"/>
    <property type="evidence" value="ECO:0007669"/>
    <property type="project" value="InterPro"/>
</dbReference>
<feature type="domain" description="Penicillin-binding protein transpeptidase" evidence="15">
    <location>
        <begin position="268"/>
        <end position="586"/>
    </location>
</feature>
<keyword evidence="12 14" id="KW-0472">Membrane</keyword>
<keyword evidence="11 14" id="KW-1133">Transmembrane helix</keyword>
<dbReference type="SUPFAM" id="SSF56519">
    <property type="entry name" value="Penicillin binding protein dimerisation domain"/>
    <property type="match status" value="1"/>
</dbReference>
<evidence type="ECO:0000256" key="5">
    <source>
        <dbReference type="ARBA" id="ARBA00022519"/>
    </source>
</evidence>
<reference evidence="17 18" key="1">
    <citation type="journal article" date="2016" name="Nat. Biotechnol.">
        <title>Measurement of bacterial replication rates in microbial communities.</title>
        <authorList>
            <person name="Brown C.T."/>
            <person name="Olm M.R."/>
            <person name="Thomas B.C."/>
            <person name="Banfield J.F."/>
        </authorList>
    </citation>
    <scope>NUCLEOTIDE SEQUENCE [LARGE SCALE GENOMIC DNA]</scope>
    <source>
        <strain evidence="17">46_33</strain>
    </source>
</reference>
<keyword evidence="5" id="KW-0997">Cell inner membrane</keyword>
<evidence type="ECO:0000256" key="2">
    <source>
        <dbReference type="ARBA" id="ARBA00004236"/>
    </source>
</evidence>
<dbReference type="GO" id="GO:0009252">
    <property type="term" value="P:peptidoglycan biosynthetic process"/>
    <property type="evidence" value="ECO:0007669"/>
    <property type="project" value="UniProtKB-KW"/>
</dbReference>
<dbReference type="GO" id="GO:0008658">
    <property type="term" value="F:penicillin binding"/>
    <property type="evidence" value="ECO:0007669"/>
    <property type="project" value="InterPro"/>
</dbReference>
<evidence type="ECO:0000256" key="7">
    <source>
        <dbReference type="ARBA" id="ARBA00022692"/>
    </source>
</evidence>
<dbReference type="GO" id="GO:0071555">
    <property type="term" value="P:cell wall organization"/>
    <property type="evidence" value="ECO:0007669"/>
    <property type="project" value="UniProtKB-KW"/>
</dbReference>
<evidence type="ECO:0000256" key="9">
    <source>
        <dbReference type="ARBA" id="ARBA00022960"/>
    </source>
</evidence>
<dbReference type="Gene3D" id="3.40.710.10">
    <property type="entry name" value="DD-peptidase/beta-lactamase superfamily"/>
    <property type="match status" value="1"/>
</dbReference>
<dbReference type="Pfam" id="PF00905">
    <property type="entry name" value="Transpeptidase"/>
    <property type="match status" value="1"/>
</dbReference>
<dbReference type="Proteomes" id="UP000186777">
    <property type="component" value="Unassembled WGS sequence"/>
</dbReference>
<dbReference type="PANTHER" id="PTHR30627:SF2">
    <property type="entry name" value="PEPTIDOGLYCAN D,D-TRANSPEPTIDASE MRDA"/>
    <property type="match status" value="1"/>
</dbReference>
<evidence type="ECO:0000256" key="4">
    <source>
        <dbReference type="ARBA" id="ARBA00022475"/>
    </source>
</evidence>
<dbReference type="GO" id="GO:0005886">
    <property type="term" value="C:plasma membrane"/>
    <property type="evidence" value="ECO:0007669"/>
    <property type="project" value="UniProtKB-SubCell"/>
</dbReference>
<evidence type="ECO:0000256" key="10">
    <source>
        <dbReference type="ARBA" id="ARBA00022984"/>
    </source>
</evidence>
<keyword evidence="13" id="KW-0961">Cell wall biogenesis/degradation</keyword>
<dbReference type="GO" id="GO:0071972">
    <property type="term" value="F:peptidoglycan L,D-transpeptidase activity"/>
    <property type="evidence" value="ECO:0007669"/>
    <property type="project" value="TreeGrafter"/>
</dbReference>
<evidence type="ECO:0000259" key="16">
    <source>
        <dbReference type="Pfam" id="PF03717"/>
    </source>
</evidence>
<evidence type="ECO:0000256" key="11">
    <source>
        <dbReference type="ARBA" id="ARBA00022989"/>
    </source>
</evidence>
<evidence type="ECO:0000313" key="18">
    <source>
        <dbReference type="Proteomes" id="UP000186777"/>
    </source>
</evidence>
<dbReference type="InterPro" id="IPR036138">
    <property type="entry name" value="PBP_dimer_sf"/>
</dbReference>
<comment type="similarity">
    <text evidence="3">Belongs to the transpeptidase family.</text>
</comment>
<evidence type="ECO:0000256" key="3">
    <source>
        <dbReference type="ARBA" id="ARBA00007171"/>
    </source>
</evidence>
<dbReference type="Pfam" id="PF03717">
    <property type="entry name" value="PBP_dimer"/>
    <property type="match status" value="1"/>
</dbReference>
<feature type="domain" description="Penicillin-binding protein dimerisation" evidence="16">
    <location>
        <begin position="53"/>
        <end position="220"/>
    </location>
</feature>
<evidence type="ECO:0000256" key="1">
    <source>
        <dbReference type="ARBA" id="ARBA00004167"/>
    </source>
</evidence>
<evidence type="ECO:0000259" key="15">
    <source>
        <dbReference type="Pfam" id="PF00905"/>
    </source>
</evidence>
<proteinExistence type="inferred from homology"/>
<keyword evidence="6" id="KW-0645">Protease</keyword>
<dbReference type="Gene3D" id="3.90.1310.10">
    <property type="entry name" value="Penicillin-binding protein 2a (Domain 2)"/>
    <property type="match status" value="1"/>
</dbReference>
<dbReference type="AlphaFoldDB" id="A0A1Q6R9T7"/>
<comment type="caution">
    <text evidence="17">The sequence shown here is derived from an EMBL/GenBank/DDBJ whole genome shotgun (WGS) entry which is preliminary data.</text>
</comment>
<gene>
    <name evidence="17" type="ORF">BHW43_02080</name>
</gene>
<dbReference type="SUPFAM" id="SSF56601">
    <property type="entry name" value="beta-lactamase/transpeptidase-like"/>
    <property type="match status" value="1"/>
</dbReference>
<keyword evidence="8" id="KW-0378">Hydrolase</keyword>
<evidence type="ECO:0000313" key="17">
    <source>
        <dbReference type="EMBL" id="OLA39137.1"/>
    </source>
</evidence>
<evidence type="ECO:0000256" key="6">
    <source>
        <dbReference type="ARBA" id="ARBA00022670"/>
    </source>
</evidence>
<protein>
    <submittedName>
        <fullName evidence="17">Penicillin-binding protein 2</fullName>
    </submittedName>
</protein>
<dbReference type="InterPro" id="IPR017790">
    <property type="entry name" value="Penicillin-binding_protein_2"/>
</dbReference>
<dbReference type="GO" id="GO:0008360">
    <property type="term" value="P:regulation of cell shape"/>
    <property type="evidence" value="ECO:0007669"/>
    <property type="project" value="UniProtKB-KW"/>
</dbReference>
<dbReference type="InterPro" id="IPR012338">
    <property type="entry name" value="Beta-lactam/transpept-like"/>
</dbReference>
<keyword evidence="10" id="KW-0573">Peptidoglycan synthesis</keyword>
<feature type="transmembrane region" description="Helical" evidence="14">
    <location>
        <begin position="12"/>
        <end position="34"/>
    </location>
</feature>
<keyword evidence="9" id="KW-0133">Cell shape</keyword>
<dbReference type="PANTHER" id="PTHR30627">
    <property type="entry name" value="PEPTIDOGLYCAN D,D-TRANSPEPTIDASE"/>
    <property type="match status" value="1"/>
</dbReference>
<dbReference type="EMBL" id="MNTG01000002">
    <property type="protein sequence ID" value="OLA39137.1"/>
    <property type="molecule type" value="Genomic_DNA"/>
</dbReference>
<evidence type="ECO:0000256" key="8">
    <source>
        <dbReference type="ARBA" id="ARBA00022801"/>
    </source>
</evidence>
<sequence>MEDRNRITRLHTLLVVCLVLFAVLLGRMVYLQLWRGDYYAKQSDGNRLRQSRILAPRGIIYDSEGKELVNNLPGYAVVLQKQSSYKPETLQRLSNLLQMPVEEINAKIKASKNFYEPIMLKNNLDQQMVTKIEEQRRYMPEVMLSVQPIRNYPYHELAVHALGYVGEVSAYEIEQGLFKNITQGSLVGKGGLEKTYDKYLRGEDGAFMEEVDVAGNVVKHYDSVQPIPGKNLKLTIDYELQKELEAFTDKHLAFLRSSGIAPGARAAAVVAIDPRNGAVRAMVSRPGYDPNWFVHGISSKNWNSINNDPNYPMNNKVITGEYPPGSTFKIVTGSAAFELKKVGLNEPIFDGGFHPMVPTMGNAGGEVLGWLTFIKALAMSDNVYFYELGYRVGIDNIEKYAHIFGFGERTGIDLEGESKGLVASKKVKREIWDEDWRLGDTFNAAIGQGFNLTTPIQLSVMLSIVANGGTKYQPYLVDSIINSDGSLFEKPKRAEGKHIDVSQQTIDYIRMGMSATTQEGGTASYFAGLPKPIAGKTGTAENSHGRDHGLFVAYGPVDDPELVVVCIVEQGGFGSVAAGPIVYKAFEEFFQEKGYMPRPDKAAPKKDTIQ</sequence>
<dbReference type="InterPro" id="IPR001460">
    <property type="entry name" value="PCN-bd_Tpept"/>
</dbReference>
<accession>A0A1Q6R9T7</accession>
<dbReference type="STRING" id="626940.BHW43_02080"/>
<evidence type="ECO:0000256" key="13">
    <source>
        <dbReference type="ARBA" id="ARBA00023316"/>
    </source>
</evidence>